<reference evidence="3" key="1">
    <citation type="submission" date="2016-10" db="EMBL/GenBank/DDBJ databases">
        <authorList>
            <person name="Varghese N."/>
            <person name="Submissions S."/>
        </authorList>
    </citation>
    <scope>NUCLEOTIDE SEQUENCE [LARGE SCALE GENOMIC DNA]</scope>
    <source>
        <strain evidence="3">Nm44</strain>
    </source>
</reference>
<proteinExistence type="predicted"/>
<dbReference type="Pfam" id="PF13592">
    <property type="entry name" value="HTH_33"/>
    <property type="match status" value="1"/>
</dbReference>
<dbReference type="EMBL" id="FOUB01000039">
    <property type="protein sequence ID" value="SFM62052.1"/>
    <property type="molecule type" value="Genomic_DNA"/>
</dbReference>
<sequence length="125" mass="13824">MLPFEFGLSMKRTATATGVSVGWARQLRMGLIRSGGIRATAKPTRGGRRRENLSREEEVAFLASFIEKASAGGILIGSEIKQALDARLKRKTSLAATYNLLHRHGWRKLAPDKRHPKADVLAQDE</sequence>
<dbReference type="InterPro" id="IPR025959">
    <property type="entry name" value="Winged_HTH_dom"/>
</dbReference>
<name>A0A1I4SC48_9PROT</name>
<evidence type="ECO:0000313" key="2">
    <source>
        <dbReference type="EMBL" id="SFM62052.1"/>
    </source>
</evidence>
<organism evidence="2 3">
    <name type="scientific">Nitrosomonas communis</name>
    <dbReference type="NCBI Taxonomy" id="44574"/>
    <lineage>
        <taxon>Bacteria</taxon>
        <taxon>Pseudomonadati</taxon>
        <taxon>Pseudomonadota</taxon>
        <taxon>Betaproteobacteria</taxon>
        <taxon>Nitrosomonadales</taxon>
        <taxon>Nitrosomonadaceae</taxon>
        <taxon>Nitrosomonas</taxon>
    </lineage>
</organism>
<dbReference type="AlphaFoldDB" id="A0A1I4SC48"/>
<keyword evidence="3" id="KW-1185">Reference proteome</keyword>
<evidence type="ECO:0000259" key="1">
    <source>
        <dbReference type="Pfam" id="PF13592"/>
    </source>
</evidence>
<evidence type="ECO:0000313" key="3">
    <source>
        <dbReference type="Proteomes" id="UP000183287"/>
    </source>
</evidence>
<accession>A0A1I4SC48</accession>
<feature type="domain" description="Winged helix-turn helix" evidence="1">
    <location>
        <begin position="78"/>
        <end position="124"/>
    </location>
</feature>
<protein>
    <submittedName>
        <fullName evidence="2">Winged helix-turn helix</fullName>
    </submittedName>
</protein>
<dbReference type="Proteomes" id="UP000183287">
    <property type="component" value="Unassembled WGS sequence"/>
</dbReference>
<gene>
    <name evidence="2" type="ORF">SAMN05421863_103935</name>
</gene>